<evidence type="ECO:0000256" key="1">
    <source>
        <dbReference type="ARBA" id="ARBA00022801"/>
    </source>
</evidence>
<dbReference type="Gene3D" id="3.60.40.10">
    <property type="entry name" value="PPM-type phosphatase domain"/>
    <property type="match status" value="1"/>
</dbReference>
<dbReference type="InterPro" id="IPR003594">
    <property type="entry name" value="HATPase_dom"/>
</dbReference>
<dbReference type="InterPro" id="IPR003018">
    <property type="entry name" value="GAF"/>
</dbReference>
<feature type="domain" description="PPM-type phosphatase" evidence="4">
    <location>
        <begin position="352"/>
        <end position="569"/>
    </location>
</feature>
<proteinExistence type="predicted"/>
<dbReference type="PANTHER" id="PTHR43156">
    <property type="entry name" value="STAGE II SPORULATION PROTEIN E-RELATED"/>
    <property type="match status" value="1"/>
</dbReference>
<reference evidence="5" key="1">
    <citation type="submission" date="2024-08" db="EMBL/GenBank/DDBJ databases">
        <authorList>
            <person name="Yu S.T."/>
        </authorList>
    </citation>
    <scope>NUCLEOTIDE SEQUENCE</scope>
    <source>
        <strain evidence="5">R33</strain>
    </source>
</reference>
<dbReference type="Pfam" id="PF07228">
    <property type="entry name" value="SpoIIE"/>
    <property type="match status" value="1"/>
</dbReference>
<evidence type="ECO:0000259" key="3">
    <source>
        <dbReference type="SMART" id="SM00065"/>
    </source>
</evidence>
<dbReference type="PANTHER" id="PTHR43156:SF2">
    <property type="entry name" value="STAGE II SPORULATION PROTEIN E"/>
    <property type="match status" value="1"/>
</dbReference>
<dbReference type="InterPro" id="IPR052016">
    <property type="entry name" value="Bact_Sigma-Reg"/>
</dbReference>
<dbReference type="InterPro" id="IPR036457">
    <property type="entry name" value="PPM-type-like_dom_sf"/>
</dbReference>
<dbReference type="Gene3D" id="3.30.565.10">
    <property type="entry name" value="Histidine kinase-like ATPase, C-terminal domain"/>
    <property type="match status" value="1"/>
</dbReference>
<dbReference type="NCBIfam" id="TIGR00229">
    <property type="entry name" value="sensory_box"/>
    <property type="match status" value="1"/>
</dbReference>
<dbReference type="InterPro" id="IPR013656">
    <property type="entry name" value="PAS_4"/>
</dbReference>
<dbReference type="GO" id="GO:0016791">
    <property type="term" value="F:phosphatase activity"/>
    <property type="evidence" value="ECO:0007669"/>
    <property type="project" value="TreeGrafter"/>
</dbReference>
<dbReference type="Pfam" id="PF08448">
    <property type="entry name" value="PAS_4"/>
    <property type="match status" value="1"/>
</dbReference>
<feature type="domain" description="GAF" evidence="3">
    <location>
        <begin position="155"/>
        <end position="331"/>
    </location>
</feature>
<gene>
    <name evidence="5" type="ORF">AB5J51_04305</name>
</gene>
<dbReference type="InterPro" id="IPR000014">
    <property type="entry name" value="PAS"/>
</dbReference>
<dbReference type="InterPro" id="IPR001932">
    <property type="entry name" value="PPM-type_phosphatase-like_dom"/>
</dbReference>
<keyword evidence="1" id="KW-0378">Hydrolase</keyword>
<dbReference type="SUPFAM" id="SSF55785">
    <property type="entry name" value="PYP-like sensor domain (PAS domain)"/>
    <property type="match status" value="1"/>
</dbReference>
<dbReference type="SMART" id="SM00065">
    <property type="entry name" value="GAF"/>
    <property type="match status" value="1"/>
</dbReference>
<dbReference type="SUPFAM" id="SSF55781">
    <property type="entry name" value="GAF domain-like"/>
    <property type="match status" value="1"/>
</dbReference>
<organism evidence="5">
    <name type="scientific">Streptomyces sp. R33</name>
    <dbReference type="NCBI Taxonomy" id="3238629"/>
    <lineage>
        <taxon>Bacteria</taxon>
        <taxon>Bacillati</taxon>
        <taxon>Actinomycetota</taxon>
        <taxon>Actinomycetes</taxon>
        <taxon>Kitasatosporales</taxon>
        <taxon>Streptomycetaceae</taxon>
        <taxon>Streptomyces</taxon>
    </lineage>
</organism>
<dbReference type="CDD" id="cd16936">
    <property type="entry name" value="HATPase_RsbW-like"/>
    <property type="match status" value="1"/>
</dbReference>
<dbReference type="FunFam" id="3.30.565.10:FF:000028">
    <property type="entry name" value="PAS sensor protein"/>
    <property type="match status" value="1"/>
</dbReference>
<evidence type="ECO:0000256" key="2">
    <source>
        <dbReference type="SAM" id="MobiDB-lite"/>
    </source>
</evidence>
<evidence type="ECO:0000259" key="4">
    <source>
        <dbReference type="SMART" id="SM00331"/>
    </source>
</evidence>
<dbReference type="Pfam" id="PF13581">
    <property type="entry name" value="HATPase_c_2"/>
    <property type="match status" value="1"/>
</dbReference>
<dbReference type="Gene3D" id="3.30.450.20">
    <property type="entry name" value="PAS domain"/>
    <property type="match status" value="1"/>
</dbReference>
<feature type="region of interest" description="Disordered" evidence="2">
    <location>
        <begin position="205"/>
        <end position="229"/>
    </location>
</feature>
<dbReference type="AlphaFoldDB" id="A0AB39XYF8"/>
<dbReference type="Gene3D" id="3.30.450.40">
    <property type="match status" value="1"/>
</dbReference>
<name>A0AB39XYF8_9ACTN</name>
<dbReference type="EMBL" id="CP165727">
    <property type="protein sequence ID" value="XDV62213.1"/>
    <property type="molecule type" value="Genomic_DNA"/>
</dbReference>
<dbReference type="InterPro" id="IPR029016">
    <property type="entry name" value="GAF-like_dom_sf"/>
</dbReference>
<accession>A0AB39XYF8</accession>
<dbReference type="InterPro" id="IPR035965">
    <property type="entry name" value="PAS-like_dom_sf"/>
</dbReference>
<sequence length="697" mass="74737">MTRSESAGPLDGPEAAMLDALFSQSPVGLHLLDTDLRVLRVNTATPAMQDLRMEDVVGRRFDEAYGVVDADEAVDLARGVLDSGVAVVGHVLRARRRARPDKEHFYEVSVFRLESPSGEVLGLAVAVVEVTEREKGRARAEVLRIARERVGRTLDVTATCQELVDVVVPRVADVAVVEVVDAVLRGDEPPLAPLPLEVPLRRAAFRNSGSNPGAGTAEEPQAHPLGDVRALPAPTPYTQALSDLRARAVALNGGLPWLAADPDRAEAIRAAGAHHLITAPLTVRDTVLGLISLYRTQQPDPYDEQDVGLVLQLADHTALCIDNARRYTREHTIAATVQRQLLPRRPASHTALETAYLLLPSDRGVEWYDTIPLSGARTALVVGGVLGQGLHSAGVMGQLRTVVRSLAAFDMEPDELLARLNDTATFLAAERADLPTADPVHREAFAARCTYAVYDPLTRTCTVAGAGAPNLVVVHPDGSSEVPDVPSGSLLGSAEATPFAATAFEIPEGALLILSDTPAPALEPTADGDVLRRLLAQADRSLEDLRDDILYAFAGGAPPGPAALLLARTRSFPADRVAVWQLPDAPTAAATARRLVRSQLVDWNVEEETAFDTEVIVSELVTNAVRYGSPPLELRVINDRVLTCEVRDSSPSAPHLRHAGVVDEGGRGLFIIAQLAQAWGTRYTPAGKTIWTEQTLR</sequence>
<dbReference type="SUPFAM" id="SSF55874">
    <property type="entry name" value="ATPase domain of HSP90 chaperone/DNA topoisomerase II/histidine kinase"/>
    <property type="match status" value="1"/>
</dbReference>
<dbReference type="InterPro" id="IPR036890">
    <property type="entry name" value="HATPase_C_sf"/>
</dbReference>
<dbReference type="RefSeq" id="WP_346766499.1">
    <property type="nucleotide sequence ID" value="NZ_CP165727.1"/>
</dbReference>
<evidence type="ECO:0000313" key="5">
    <source>
        <dbReference type="EMBL" id="XDV62213.1"/>
    </source>
</evidence>
<protein>
    <submittedName>
        <fullName evidence="5">SpoIIE family protein phosphatase</fullName>
    </submittedName>
</protein>
<dbReference type="Pfam" id="PF01590">
    <property type="entry name" value="GAF"/>
    <property type="match status" value="1"/>
</dbReference>
<dbReference type="SMART" id="SM00331">
    <property type="entry name" value="PP2C_SIG"/>
    <property type="match status" value="1"/>
</dbReference>